<protein>
    <submittedName>
        <fullName evidence="10">OmpA family protein</fullName>
    </submittedName>
</protein>
<reference evidence="10 11" key="1">
    <citation type="submission" date="2020-10" db="EMBL/GenBank/DDBJ databases">
        <title>Connecting structure to function with the recovery of over 1000 high-quality activated sludge metagenome-assembled genomes encoding full-length rRNA genes using long-read sequencing.</title>
        <authorList>
            <person name="Singleton C.M."/>
            <person name="Petriglieri F."/>
            <person name="Kristensen J.M."/>
            <person name="Kirkegaard R.H."/>
            <person name="Michaelsen T.Y."/>
            <person name="Andersen M.H."/>
            <person name="Karst S.M."/>
            <person name="Dueholm M.S."/>
            <person name="Nielsen P.H."/>
            <person name="Albertsen M."/>
        </authorList>
    </citation>
    <scope>NUCLEOTIDE SEQUENCE [LARGE SCALE GENOMIC DNA]</scope>
    <source>
        <strain evidence="10">Ribe_18-Q3-R11-54_BAT3C.373</strain>
    </source>
</reference>
<dbReference type="SUPFAM" id="SSF53850">
    <property type="entry name" value="Periplasmic binding protein-like II"/>
    <property type="match status" value="1"/>
</dbReference>
<dbReference type="Gene3D" id="3.40.190.10">
    <property type="entry name" value="Periplasmic binding protein-like II"/>
    <property type="match status" value="2"/>
</dbReference>
<sequence length="524" mass="57445">MTSRLTPFSKFLMTLAILAGIFFLGRYVLNNTSFGKGLKEKSQEVGSNNSNPTRDEESSGPLSKEAINVGVVTWGGYIGGQYFNEGFKANSQSRFLKEYGFPVEFKILDDVPVSREAWKKDAVNLLWCTIDALPTEIAGLADYDPVVVFQADWSRGGDAIVVRRGINSVADLKGKKIAVAEMTPSHSFLLWMLEAGGLKASDVEIIKQGSAIDAAQVFKSQQVDAAVVWSPDDVACLKDVPGARILESTRSASNIIADAFIAKRAWLEKNQEKVQKLYQGWMIGAAEINASETNKKKAAKILAEGLTGFSEEDALGAINNVRLCTHGDNLNFFGLNADYKGVSAEQLYSRMTSLYKGLGYAEGKIPSWRTIFYSDAIKSATALTGTEHAGEGQKVFTKANENEAKTKEAIATKHVSISFRTGEFLLDENSKYIIDKEFVEIAKGFSNSRIRIEGNTDNVGSEASNILLSKKRAQSVVDYLVNTHKMSRNRFVVIGNGPNKSIATNDTEEGRAKNRRTDFELIGE</sequence>
<evidence type="ECO:0000256" key="5">
    <source>
        <dbReference type="ARBA" id="ARBA00023136"/>
    </source>
</evidence>
<keyword evidence="8" id="KW-0812">Transmembrane</keyword>
<evidence type="ECO:0000259" key="9">
    <source>
        <dbReference type="PROSITE" id="PS51123"/>
    </source>
</evidence>
<evidence type="ECO:0000256" key="3">
    <source>
        <dbReference type="ARBA" id="ARBA00010742"/>
    </source>
</evidence>
<dbReference type="PANTHER" id="PTHR30024">
    <property type="entry name" value="ALIPHATIC SULFONATES-BINDING PROTEIN-RELATED"/>
    <property type="match status" value="1"/>
</dbReference>
<dbReference type="EMBL" id="JADKFW010000021">
    <property type="protein sequence ID" value="MBK9719867.1"/>
    <property type="molecule type" value="Genomic_DNA"/>
</dbReference>
<accession>A0A9D7SC23</accession>
<keyword evidence="4" id="KW-0732">Signal</keyword>
<dbReference type="InterPro" id="IPR006665">
    <property type="entry name" value="OmpA-like"/>
</dbReference>
<name>A0A9D7SC23_9BACT</name>
<comment type="subcellular location">
    <subcellularLocation>
        <location evidence="1">Membrane</location>
    </subcellularLocation>
    <subcellularLocation>
        <location evidence="2">Periplasm</location>
    </subcellularLocation>
</comment>
<proteinExistence type="inferred from homology"/>
<evidence type="ECO:0000256" key="1">
    <source>
        <dbReference type="ARBA" id="ARBA00004370"/>
    </source>
</evidence>
<dbReference type="InterPro" id="IPR015168">
    <property type="entry name" value="SsuA/THI5"/>
</dbReference>
<comment type="caution">
    <text evidence="10">The sequence shown here is derived from an EMBL/GenBank/DDBJ whole genome shotgun (WGS) entry which is preliminary data.</text>
</comment>
<evidence type="ECO:0000256" key="4">
    <source>
        <dbReference type="ARBA" id="ARBA00022729"/>
    </source>
</evidence>
<gene>
    <name evidence="10" type="ORF">IPO85_20590</name>
</gene>
<dbReference type="InterPro" id="IPR036737">
    <property type="entry name" value="OmpA-like_sf"/>
</dbReference>
<dbReference type="PANTHER" id="PTHR30024:SF47">
    <property type="entry name" value="TAURINE-BINDING PERIPLASMIC PROTEIN"/>
    <property type="match status" value="1"/>
</dbReference>
<dbReference type="SUPFAM" id="SSF103088">
    <property type="entry name" value="OmpA-like"/>
    <property type="match status" value="1"/>
</dbReference>
<comment type="similarity">
    <text evidence="3">Belongs to the bacterial solute-binding protein SsuA/TauA family.</text>
</comment>
<evidence type="ECO:0000313" key="10">
    <source>
        <dbReference type="EMBL" id="MBK9719867.1"/>
    </source>
</evidence>
<dbReference type="PRINTS" id="PR01021">
    <property type="entry name" value="OMPADOMAIN"/>
</dbReference>
<keyword evidence="5 6" id="KW-0472">Membrane</keyword>
<evidence type="ECO:0000256" key="6">
    <source>
        <dbReference type="PROSITE-ProRule" id="PRU00473"/>
    </source>
</evidence>
<dbReference type="Pfam" id="PF00691">
    <property type="entry name" value="OmpA"/>
    <property type="match status" value="1"/>
</dbReference>
<organism evidence="10 11">
    <name type="scientific">Candidatus Defluviibacterium haderslevense</name>
    <dbReference type="NCBI Taxonomy" id="2981993"/>
    <lineage>
        <taxon>Bacteria</taxon>
        <taxon>Pseudomonadati</taxon>
        <taxon>Bacteroidota</taxon>
        <taxon>Saprospiria</taxon>
        <taxon>Saprospirales</taxon>
        <taxon>Saprospiraceae</taxon>
        <taxon>Candidatus Defluviibacterium</taxon>
    </lineage>
</organism>
<evidence type="ECO:0000313" key="11">
    <source>
        <dbReference type="Proteomes" id="UP000808349"/>
    </source>
</evidence>
<feature type="region of interest" description="Disordered" evidence="7">
    <location>
        <begin position="40"/>
        <end position="61"/>
    </location>
</feature>
<dbReference type="GO" id="GO:0016020">
    <property type="term" value="C:membrane"/>
    <property type="evidence" value="ECO:0007669"/>
    <property type="project" value="UniProtKB-SubCell"/>
</dbReference>
<dbReference type="Proteomes" id="UP000808349">
    <property type="component" value="Unassembled WGS sequence"/>
</dbReference>
<dbReference type="Gene3D" id="3.30.1330.60">
    <property type="entry name" value="OmpA-like domain"/>
    <property type="match status" value="1"/>
</dbReference>
<dbReference type="PROSITE" id="PS51123">
    <property type="entry name" value="OMPA_2"/>
    <property type="match status" value="1"/>
</dbReference>
<evidence type="ECO:0000256" key="7">
    <source>
        <dbReference type="SAM" id="MobiDB-lite"/>
    </source>
</evidence>
<dbReference type="CDD" id="cd07185">
    <property type="entry name" value="OmpA_C-like"/>
    <property type="match status" value="1"/>
</dbReference>
<dbReference type="GO" id="GO:0042597">
    <property type="term" value="C:periplasmic space"/>
    <property type="evidence" value="ECO:0007669"/>
    <property type="project" value="UniProtKB-SubCell"/>
</dbReference>
<dbReference type="InterPro" id="IPR006664">
    <property type="entry name" value="OMP_bac"/>
</dbReference>
<keyword evidence="8" id="KW-1133">Transmembrane helix</keyword>
<dbReference type="AlphaFoldDB" id="A0A9D7SC23"/>
<dbReference type="Pfam" id="PF09084">
    <property type="entry name" value="NMT1"/>
    <property type="match status" value="1"/>
</dbReference>
<evidence type="ECO:0000256" key="8">
    <source>
        <dbReference type="SAM" id="Phobius"/>
    </source>
</evidence>
<feature type="transmembrane region" description="Helical" evidence="8">
    <location>
        <begin position="12"/>
        <end position="29"/>
    </location>
</feature>
<feature type="domain" description="OmpA-like" evidence="9">
    <location>
        <begin position="406"/>
        <end position="524"/>
    </location>
</feature>
<evidence type="ECO:0000256" key="2">
    <source>
        <dbReference type="ARBA" id="ARBA00004418"/>
    </source>
</evidence>